<accession>A0A3P6SUC7</accession>
<dbReference type="EMBL" id="UYRX01000119">
    <property type="protein sequence ID" value="VDK74669.1"/>
    <property type="molecule type" value="Genomic_DNA"/>
</dbReference>
<feature type="region of interest" description="Disordered" evidence="1">
    <location>
        <begin position="1"/>
        <end position="38"/>
    </location>
</feature>
<keyword evidence="3" id="KW-1185">Reference proteome</keyword>
<dbReference type="AlphaFoldDB" id="A0A3P6SUC7"/>
<evidence type="ECO:0000313" key="2">
    <source>
        <dbReference type="EMBL" id="VDK74669.1"/>
    </source>
</evidence>
<reference evidence="2 3" key="1">
    <citation type="submission" date="2018-08" db="EMBL/GenBank/DDBJ databases">
        <authorList>
            <person name="Laetsch R D."/>
            <person name="Stevens L."/>
            <person name="Kumar S."/>
            <person name="Blaxter L. M."/>
        </authorList>
    </citation>
    <scope>NUCLEOTIDE SEQUENCE [LARGE SCALE GENOMIC DNA]</scope>
</reference>
<protein>
    <submittedName>
        <fullName evidence="2">Uncharacterized protein</fullName>
    </submittedName>
</protein>
<evidence type="ECO:0000256" key="1">
    <source>
        <dbReference type="SAM" id="MobiDB-lite"/>
    </source>
</evidence>
<evidence type="ECO:0000313" key="3">
    <source>
        <dbReference type="Proteomes" id="UP000277928"/>
    </source>
</evidence>
<dbReference type="Proteomes" id="UP000277928">
    <property type="component" value="Unassembled WGS sequence"/>
</dbReference>
<organism evidence="2 3">
    <name type="scientific">Litomosoides sigmodontis</name>
    <name type="common">Filarial nematode worm</name>
    <dbReference type="NCBI Taxonomy" id="42156"/>
    <lineage>
        <taxon>Eukaryota</taxon>
        <taxon>Metazoa</taxon>
        <taxon>Ecdysozoa</taxon>
        <taxon>Nematoda</taxon>
        <taxon>Chromadorea</taxon>
        <taxon>Rhabditida</taxon>
        <taxon>Spirurina</taxon>
        <taxon>Spiruromorpha</taxon>
        <taxon>Filarioidea</taxon>
        <taxon>Onchocercidae</taxon>
        <taxon>Litomosoides</taxon>
    </lineage>
</organism>
<sequence>MSKAKSQSKSELEYRGTPNQPIQRSFEGREAIDSFPPWRGGSEATLMETICYGHFPLLRRCRGAEL</sequence>
<name>A0A3P6SUC7_LITSI</name>
<proteinExistence type="predicted"/>
<gene>
    <name evidence="2" type="ORF">NLS_LOCUS2572</name>
</gene>